<organism evidence="3 4">
    <name type="scientific">Cajanus cajan</name>
    <name type="common">Pigeon pea</name>
    <name type="synonym">Cajanus indicus</name>
    <dbReference type="NCBI Taxonomy" id="3821"/>
    <lineage>
        <taxon>Eukaryota</taxon>
        <taxon>Viridiplantae</taxon>
        <taxon>Streptophyta</taxon>
        <taxon>Embryophyta</taxon>
        <taxon>Tracheophyta</taxon>
        <taxon>Spermatophyta</taxon>
        <taxon>Magnoliopsida</taxon>
        <taxon>eudicotyledons</taxon>
        <taxon>Gunneridae</taxon>
        <taxon>Pentapetalae</taxon>
        <taxon>rosids</taxon>
        <taxon>fabids</taxon>
        <taxon>Fabales</taxon>
        <taxon>Fabaceae</taxon>
        <taxon>Papilionoideae</taxon>
        <taxon>50 kb inversion clade</taxon>
        <taxon>NPAAA clade</taxon>
        <taxon>indigoferoid/millettioid clade</taxon>
        <taxon>Phaseoleae</taxon>
        <taxon>Cajanus</taxon>
    </lineage>
</organism>
<dbReference type="OMA" id="LWHWQRL"/>
<keyword evidence="1" id="KW-0732">Signal</keyword>
<dbReference type="STRING" id="3821.A0A151TIY5"/>
<dbReference type="CDD" id="cd09008">
    <property type="entry name" value="MTAN"/>
    <property type="match status" value="1"/>
</dbReference>
<accession>A0A151TIY5</accession>
<dbReference type="Proteomes" id="UP000075243">
    <property type="component" value="Chromosome 6"/>
</dbReference>
<dbReference type="Gramene" id="C.cajan_12875.t">
    <property type="protein sequence ID" value="C.cajan_12875.t"/>
    <property type="gene ID" value="C.cajan_12875"/>
</dbReference>
<dbReference type="Gene3D" id="3.40.50.1580">
    <property type="entry name" value="Nucleoside phosphorylase domain"/>
    <property type="match status" value="1"/>
</dbReference>
<protein>
    <submittedName>
        <fullName evidence="3">Bark storage protein A</fullName>
    </submittedName>
</protein>
<feature type="chain" id="PRO_5007589114" evidence="1">
    <location>
        <begin position="21"/>
        <end position="334"/>
    </location>
</feature>
<dbReference type="Pfam" id="PF01048">
    <property type="entry name" value="PNP_UDP_1"/>
    <property type="match status" value="1"/>
</dbReference>
<evidence type="ECO:0000313" key="4">
    <source>
        <dbReference type="Proteomes" id="UP000075243"/>
    </source>
</evidence>
<sequence>MELLLGLLVLLLGTSTIANAAISELSWREISNINSQGPYFGIVVPNAFELDPLLRSPRFVADHKFPHFDFAGKHFRIGVLEKKRVIVVMCGLGMLNAGISTQLLLTLFDVKGVLHYGIAGNGNPKLQIGDVTIPQYWAHTGLWHWQRLGEIDGDFSRKFGNLEFADYSNCSKDFESKNTNLLNKVWYQAEEIYPVNGNPEVSHDIFWVPVDKTYFKIARNLKNVKLDNCVNTTCLPRKPIVTRVEKGVTANVFVDNKAYREFLHSKFDATPIEMETAAVALVCFQQNKPFIAIRSLSDLAGGGSALSNEVDVFSSLASQNAFDVLAKFISMLNY</sequence>
<dbReference type="GO" id="GO:0009116">
    <property type="term" value="P:nucleoside metabolic process"/>
    <property type="evidence" value="ECO:0007669"/>
    <property type="project" value="InterPro"/>
</dbReference>
<feature type="domain" description="Nucleoside phosphorylase" evidence="2">
    <location>
        <begin position="40"/>
        <end position="329"/>
    </location>
</feature>
<dbReference type="PANTHER" id="PTHR21234">
    <property type="entry name" value="PURINE NUCLEOSIDE PHOSPHORYLASE"/>
    <property type="match status" value="1"/>
</dbReference>
<dbReference type="InterPro" id="IPR000845">
    <property type="entry name" value="Nucleoside_phosphorylase_d"/>
</dbReference>
<dbReference type="AlphaFoldDB" id="A0A151TIY5"/>
<proteinExistence type="predicted"/>
<name>A0A151TIY5_CAJCA</name>
<dbReference type="EMBL" id="CM003608">
    <property type="protein sequence ID" value="KYP66956.1"/>
    <property type="molecule type" value="Genomic_DNA"/>
</dbReference>
<evidence type="ECO:0000259" key="2">
    <source>
        <dbReference type="Pfam" id="PF01048"/>
    </source>
</evidence>
<evidence type="ECO:0000313" key="3">
    <source>
        <dbReference type="EMBL" id="KYP66956.1"/>
    </source>
</evidence>
<reference evidence="3 4" key="1">
    <citation type="journal article" date="2012" name="Nat. Biotechnol.">
        <title>Draft genome sequence of pigeonpea (Cajanus cajan), an orphan legume crop of resource-poor farmers.</title>
        <authorList>
            <person name="Varshney R.K."/>
            <person name="Chen W."/>
            <person name="Li Y."/>
            <person name="Bharti A.K."/>
            <person name="Saxena R.K."/>
            <person name="Schlueter J.A."/>
            <person name="Donoghue M.T."/>
            <person name="Azam S."/>
            <person name="Fan G."/>
            <person name="Whaley A.M."/>
            <person name="Farmer A.D."/>
            <person name="Sheridan J."/>
            <person name="Iwata A."/>
            <person name="Tuteja R."/>
            <person name="Penmetsa R.V."/>
            <person name="Wu W."/>
            <person name="Upadhyaya H.D."/>
            <person name="Yang S.P."/>
            <person name="Shah T."/>
            <person name="Saxena K.B."/>
            <person name="Michael T."/>
            <person name="McCombie W.R."/>
            <person name="Yang B."/>
            <person name="Zhang G."/>
            <person name="Yang H."/>
            <person name="Wang J."/>
            <person name="Spillane C."/>
            <person name="Cook D.R."/>
            <person name="May G.D."/>
            <person name="Xu X."/>
            <person name="Jackson S.A."/>
        </authorList>
    </citation>
    <scope>NUCLEOTIDE SEQUENCE [LARGE SCALE GENOMIC DNA]</scope>
    <source>
        <strain evidence="4">cv. Asha</strain>
    </source>
</reference>
<feature type="signal peptide" evidence="1">
    <location>
        <begin position="1"/>
        <end position="20"/>
    </location>
</feature>
<dbReference type="OrthoDB" id="1892301at2759"/>
<evidence type="ECO:0000256" key="1">
    <source>
        <dbReference type="SAM" id="SignalP"/>
    </source>
</evidence>
<dbReference type="SUPFAM" id="SSF53167">
    <property type="entry name" value="Purine and uridine phosphorylases"/>
    <property type="match status" value="1"/>
</dbReference>
<dbReference type="PANTHER" id="PTHR21234:SF42">
    <property type="entry name" value="PHOSPHORYLASE SUPERFAMILY PROTEIN"/>
    <property type="match status" value="1"/>
</dbReference>
<keyword evidence="4" id="KW-1185">Reference proteome</keyword>
<gene>
    <name evidence="3" type="ORF">KK1_013268</name>
</gene>
<dbReference type="GO" id="GO:0003824">
    <property type="term" value="F:catalytic activity"/>
    <property type="evidence" value="ECO:0007669"/>
    <property type="project" value="InterPro"/>
</dbReference>
<dbReference type="InterPro" id="IPR035994">
    <property type="entry name" value="Nucleoside_phosphorylase_sf"/>
</dbReference>